<feature type="transmembrane region" description="Helical" evidence="6">
    <location>
        <begin position="134"/>
        <end position="151"/>
    </location>
</feature>
<evidence type="ECO:0000256" key="3">
    <source>
        <dbReference type="ARBA" id="ARBA00022989"/>
    </source>
</evidence>
<dbReference type="PANTHER" id="PTHR13439:SF0">
    <property type="entry name" value="TOPOISOMERASE I DAMAGE AFFECTED PROTEIN 4"/>
    <property type="match status" value="1"/>
</dbReference>
<dbReference type="AlphaFoldDB" id="A0AAN9P9C3"/>
<gene>
    <name evidence="8" type="ORF">RIF29_04634</name>
</gene>
<keyword evidence="3 6" id="KW-1133">Transmembrane helix</keyword>
<evidence type="ECO:0000256" key="5">
    <source>
        <dbReference type="PROSITE-ProRule" id="PRU00205"/>
    </source>
</evidence>
<dbReference type="Pfam" id="PF03798">
    <property type="entry name" value="TRAM_LAG1_CLN8"/>
    <property type="match status" value="1"/>
</dbReference>
<evidence type="ECO:0000256" key="4">
    <source>
        <dbReference type="ARBA" id="ARBA00023136"/>
    </source>
</evidence>
<dbReference type="EMBL" id="JAYWIO010000001">
    <property type="protein sequence ID" value="KAK7290313.1"/>
    <property type="molecule type" value="Genomic_DNA"/>
</dbReference>
<feature type="transmembrane region" description="Helical" evidence="6">
    <location>
        <begin position="254"/>
        <end position="275"/>
    </location>
</feature>
<sequence length="292" mass="33422">MGLATVWSGCFLILLQGNWMGFSVSFGLLAGSVPSNEFATPRKEIQWLVFVFSGVFVCVVVYRLTAIFSSLFLKGYGKLSKAQKMEWNNRGFSTFHAIFASLASFYLLILSNIFNKDSHEELVINRSSTLSNSVLAISTGYFLADLMMILWNFPALGGLEYVLHHLLSLFSIIQSLLSGQGQIYILMILFTESTTPFVNLRWHLDVAGLKRSKLYIWNGIALFFGWLVARIFLFMFFFIHIWTHFDEVKKIFPMGFYSLLVVPPMLAMMNIFWFWKIAKGLFKTLSKAKHSK</sequence>
<dbReference type="InterPro" id="IPR050846">
    <property type="entry name" value="TLCD"/>
</dbReference>
<feature type="transmembrane region" description="Helical" evidence="6">
    <location>
        <begin position="47"/>
        <end position="73"/>
    </location>
</feature>
<dbReference type="GO" id="GO:0016020">
    <property type="term" value="C:membrane"/>
    <property type="evidence" value="ECO:0007669"/>
    <property type="project" value="UniProtKB-SubCell"/>
</dbReference>
<protein>
    <recommendedName>
        <fullName evidence="7">TLC domain-containing protein</fullName>
    </recommendedName>
</protein>
<proteinExistence type="predicted"/>
<dbReference type="SMART" id="SM00724">
    <property type="entry name" value="TLC"/>
    <property type="match status" value="1"/>
</dbReference>
<keyword evidence="9" id="KW-1185">Reference proteome</keyword>
<evidence type="ECO:0000256" key="6">
    <source>
        <dbReference type="SAM" id="Phobius"/>
    </source>
</evidence>
<dbReference type="GO" id="GO:0005783">
    <property type="term" value="C:endoplasmic reticulum"/>
    <property type="evidence" value="ECO:0007669"/>
    <property type="project" value="TreeGrafter"/>
</dbReference>
<keyword evidence="2 5" id="KW-0812">Transmembrane</keyword>
<keyword evidence="4 5" id="KW-0472">Membrane</keyword>
<evidence type="ECO:0000313" key="8">
    <source>
        <dbReference type="EMBL" id="KAK7290313.1"/>
    </source>
</evidence>
<evidence type="ECO:0000256" key="1">
    <source>
        <dbReference type="ARBA" id="ARBA00004141"/>
    </source>
</evidence>
<dbReference type="PANTHER" id="PTHR13439">
    <property type="entry name" value="CT120 PROTEIN"/>
    <property type="match status" value="1"/>
</dbReference>
<name>A0AAN9P9C3_CROPI</name>
<evidence type="ECO:0000259" key="7">
    <source>
        <dbReference type="PROSITE" id="PS50922"/>
    </source>
</evidence>
<dbReference type="Proteomes" id="UP001372338">
    <property type="component" value="Unassembled WGS sequence"/>
</dbReference>
<comment type="subcellular location">
    <subcellularLocation>
        <location evidence="1">Membrane</location>
        <topology evidence="1">Multi-pass membrane protein</topology>
    </subcellularLocation>
</comment>
<dbReference type="GO" id="GO:0055088">
    <property type="term" value="P:lipid homeostasis"/>
    <property type="evidence" value="ECO:0007669"/>
    <property type="project" value="TreeGrafter"/>
</dbReference>
<evidence type="ECO:0000256" key="2">
    <source>
        <dbReference type="ARBA" id="ARBA00022692"/>
    </source>
</evidence>
<reference evidence="8 9" key="1">
    <citation type="submission" date="2024-01" db="EMBL/GenBank/DDBJ databases">
        <title>The genomes of 5 underutilized Papilionoideae crops provide insights into root nodulation and disease resistanc.</title>
        <authorList>
            <person name="Yuan L."/>
        </authorList>
    </citation>
    <scope>NUCLEOTIDE SEQUENCE [LARGE SCALE GENOMIC DNA]</scope>
    <source>
        <strain evidence="8">ZHUSHIDOU_FW_LH</strain>
        <tissue evidence="8">Leaf</tissue>
    </source>
</reference>
<feature type="transmembrane region" description="Helical" evidence="6">
    <location>
        <begin position="94"/>
        <end position="114"/>
    </location>
</feature>
<evidence type="ECO:0000313" key="9">
    <source>
        <dbReference type="Proteomes" id="UP001372338"/>
    </source>
</evidence>
<dbReference type="InterPro" id="IPR006634">
    <property type="entry name" value="TLC-dom"/>
</dbReference>
<feature type="transmembrane region" description="Helical" evidence="6">
    <location>
        <begin position="158"/>
        <end position="177"/>
    </location>
</feature>
<organism evidence="8 9">
    <name type="scientific">Crotalaria pallida</name>
    <name type="common">Smooth rattlebox</name>
    <name type="synonym">Crotalaria striata</name>
    <dbReference type="NCBI Taxonomy" id="3830"/>
    <lineage>
        <taxon>Eukaryota</taxon>
        <taxon>Viridiplantae</taxon>
        <taxon>Streptophyta</taxon>
        <taxon>Embryophyta</taxon>
        <taxon>Tracheophyta</taxon>
        <taxon>Spermatophyta</taxon>
        <taxon>Magnoliopsida</taxon>
        <taxon>eudicotyledons</taxon>
        <taxon>Gunneridae</taxon>
        <taxon>Pentapetalae</taxon>
        <taxon>rosids</taxon>
        <taxon>fabids</taxon>
        <taxon>Fabales</taxon>
        <taxon>Fabaceae</taxon>
        <taxon>Papilionoideae</taxon>
        <taxon>50 kb inversion clade</taxon>
        <taxon>genistoids sensu lato</taxon>
        <taxon>core genistoids</taxon>
        <taxon>Crotalarieae</taxon>
        <taxon>Crotalaria</taxon>
    </lineage>
</organism>
<comment type="caution">
    <text evidence="8">The sequence shown here is derived from an EMBL/GenBank/DDBJ whole genome shotgun (WGS) entry which is preliminary data.</text>
</comment>
<dbReference type="PROSITE" id="PS50922">
    <property type="entry name" value="TLC"/>
    <property type="match status" value="1"/>
</dbReference>
<feature type="domain" description="TLC" evidence="7">
    <location>
        <begin position="82"/>
        <end position="286"/>
    </location>
</feature>
<accession>A0AAN9P9C3</accession>
<feature type="transmembrane region" description="Helical" evidence="6">
    <location>
        <begin position="214"/>
        <end position="242"/>
    </location>
</feature>